<name>A0ABR7D4U8_9BACT</name>
<proteinExistence type="predicted"/>
<evidence type="ECO:0000313" key="1">
    <source>
        <dbReference type="EMBL" id="MBC5622982.1"/>
    </source>
</evidence>
<dbReference type="EMBL" id="JACOOH010000008">
    <property type="protein sequence ID" value="MBC5622982.1"/>
    <property type="molecule type" value="Genomic_DNA"/>
</dbReference>
<reference evidence="1 2" key="1">
    <citation type="submission" date="2020-08" db="EMBL/GenBank/DDBJ databases">
        <title>Genome public.</title>
        <authorList>
            <person name="Liu C."/>
            <person name="Sun Q."/>
        </authorList>
    </citation>
    <scope>NUCLEOTIDE SEQUENCE [LARGE SCALE GENOMIC DNA]</scope>
    <source>
        <strain evidence="1 2">NSJ-56</strain>
    </source>
</reference>
<dbReference type="Proteomes" id="UP000646484">
    <property type="component" value="Unassembled WGS sequence"/>
</dbReference>
<accession>A0ABR7D4U8</accession>
<protein>
    <submittedName>
        <fullName evidence="1">Uncharacterized protein</fullName>
    </submittedName>
</protein>
<evidence type="ECO:0000313" key="2">
    <source>
        <dbReference type="Proteomes" id="UP000646484"/>
    </source>
</evidence>
<sequence length="122" mass="14398">MKYCVLLILAVVYLGQRVDATRYMEKVVSQERLVSNEKEAFERLAMLTAMNGNALPVNVVHEVSNIQPPCRHLQRNSFSIQFEEYKRVFTPYFRYVENDYLDFFALRQDGGYYVFALREIIV</sequence>
<gene>
    <name evidence="1" type="ORF">H8S64_17960</name>
</gene>
<keyword evidence="2" id="KW-1185">Reference proteome</keyword>
<comment type="caution">
    <text evidence="1">The sequence shown here is derived from an EMBL/GenBank/DDBJ whole genome shotgun (WGS) entry which is preliminary data.</text>
</comment>
<organism evidence="1 2">
    <name type="scientific">Butyricimonas hominis</name>
    <dbReference type="NCBI Taxonomy" id="2763032"/>
    <lineage>
        <taxon>Bacteria</taxon>
        <taxon>Pseudomonadati</taxon>
        <taxon>Bacteroidota</taxon>
        <taxon>Bacteroidia</taxon>
        <taxon>Bacteroidales</taxon>
        <taxon>Odoribacteraceae</taxon>
        <taxon>Butyricimonas</taxon>
    </lineage>
</organism>
<dbReference type="RefSeq" id="WP_141560859.1">
    <property type="nucleotide sequence ID" value="NZ_JACOOH010000008.1"/>
</dbReference>